<gene>
    <name evidence="13" type="ORF">L201_004535</name>
</gene>
<evidence type="ECO:0000313" key="14">
    <source>
        <dbReference type="Proteomes" id="UP001355207"/>
    </source>
</evidence>
<feature type="transmembrane region" description="Helical" evidence="11">
    <location>
        <begin position="182"/>
        <end position="205"/>
    </location>
</feature>
<dbReference type="PRINTS" id="PR00171">
    <property type="entry name" value="SUGRTRNSPORT"/>
</dbReference>
<dbReference type="PANTHER" id="PTHR48020:SF12">
    <property type="entry name" value="PROTON MYO-INOSITOL COTRANSPORTER"/>
    <property type="match status" value="1"/>
</dbReference>
<keyword evidence="3 9" id="KW-0813">Transport</keyword>
<feature type="transmembrane region" description="Helical" evidence="11">
    <location>
        <begin position="480"/>
        <end position="504"/>
    </location>
</feature>
<dbReference type="FunFam" id="1.20.1250.20:FF:000073">
    <property type="entry name" value="MFS myo-inositol transporter, putative"/>
    <property type="match status" value="1"/>
</dbReference>
<reference evidence="13 14" key="1">
    <citation type="submission" date="2024-01" db="EMBL/GenBank/DDBJ databases">
        <title>Comparative genomics of Cryptococcus and Kwoniella reveals pathogenesis evolution and contrasting modes of karyotype evolution via chromosome fusion or intercentromeric recombination.</title>
        <authorList>
            <person name="Coelho M.A."/>
            <person name="David-Palma M."/>
            <person name="Shea T."/>
            <person name="Bowers K."/>
            <person name="McGinley-Smith S."/>
            <person name="Mohammad A.W."/>
            <person name="Gnirke A."/>
            <person name="Yurkov A.M."/>
            <person name="Nowrousian M."/>
            <person name="Sun S."/>
            <person name="Cuomo C.A."/>
            <person name="Heitman J."/>
        </authorList>
    </citation>
    <scope>NUCLEOTIDE SEQUENCE [LARGE SCALE GENOMIC DNA]</scope>
    <source>
        <strain evidence="13 14">CBS 6074</strain>
    </source>
</reference>
<dbReference type="Pfam" id="PF00083">
    <property type="entry name" value="Sugar_tr"/>
    <property type="match status" value="1"/>
</dbReference>
<dbReference type="InterPro" id="IPR003663">
    <property type="entry name" value="Sugar/inositol_transpt"/>
</dbReference>
<feature type="transmembrane region" description="Helical" evidence="11">
    <location>
        <begin position="131"/>
        <end position="151"/>
    </location>
</feature>
<dbReference type="GO" id="GO:0005365">
    <property type="term" value="F:myo-inositol transmembrane transporter activity"/>
    <property type="evidence" value="ECO:0007669"/>
    <property type="project" value="UniProtKB-ARBA"/>
</dbReference>
<keyword evidence="14" id="KW-1185">Reference proteome</keyword>
<evidence type="ECO:0000256" key="10">
    <source>
        <dbReference type="SAM" id="MobiDB-lite"/>
    </source>
</evidence>
<accession>A0AAX4JYG8</accession>
<dbReference type="Gene3D" id="1.20.1250.20">
    <property type="entry name" value="MFS general substrate transporter like domains"/>
    <property type="match status" value="1"/>
</dbReference>
<organism evidence="13 14">
    <name type="scientific">Kwoniella dendrophila CBS 6074</name>
    <dbReference type="NCBI Taxonomy" id="1295534"/>
    <lineage>
        <taxon>Eukaryota</taxon>
        <taxon>Fungi</taxon>
        <taxon>Dikarya</taxon>
        <taxon>Basidiomycota</taxon>
        <taxon>Agaricomycotina</taxon>
        <taxon>Tremellomycetes</taxon>
        <taxon>Tremellales</taxon>
        <taxon>Cryptococcaceae</taxon>
        <taxon>Kwoniella</taxon>
    </lineage>
</organism>
<keyword evidence="5 11" id="KW-0812">Transmembrane</keyword>
<dbReference type="GeneID" id="91095205"/>
<protein>
    <recommendedName>
        <fullName evidence="12">Major facilitator superfamily (MFS) profile domain-containing protein</fullName>
    </recommendedName>
</protein>
<comment type="catalytic activity">
    <reaction evidence="8">
        <text>myo-inositol(out) + H(+)(out) = myo-inositol(in) + H(+)(in)</text>
        <dbReference type="Rhea" id="RHEA:60364"/>
        <dbReference type="ChEBI" id="CHEBI:15378"/>
        <dbReference type="ChEBI" id="CHEBI:17268"/>
    </reaction>
</comment>
<comment type="subcellular location">
    <subcellularLocation>
        <location evidence="1">Cell membrane</location>
        <topology evidence="1">Multi-pass membrane protein</topology>
    </subcellularLocation>
</comment>
<feature type="transmembrane region" description="Helical" evidence="11">
    <location>
        <begin position="373"/>
        <end position="392"/>
    </location>
</feature>
<keyword evidence="7 11" id="KW-0472">Membrane</keyword>
<evidence type="ECO:0000256" key="2">
    <source>
        <dbReference type="ARBA" id="ARBA00010992"/>
    </source>
</evidence>
<dbReference type="GO" id="GO:1904679">
    <property type="term" value="P:myo-inositol import across plasma membrane"/>
    <property type="evidence" value="ECO:0007669"/>
    <property type="project" value="UniProtKB-ARBA"/>
</dbReference>
<dbReference type="PROSITE" id="PS00216">
    <property type="entry name" value="SUGAR_TRANSPORT_1"/>
    <property type="match status" value="1"/>
</dbReference>
<evidence type="ECO:0000256" key="11">
    <source>
        <dbReference type="SAM" id="Phobius"/>
    </source>
</evidence>
<sequence length="577" mass="62777">MTHATSPSSKSISSWRTHSPKASLDYSHTSPIVTSSSLQPLLQPDEVELEDEGESGFQARREEREQIQNEVDEGMIVVKGEDQITSFVWILVFAAAISGLLFGYDTAAISGVLVIIKGDLGGSLTDWQKEAITSSTTFGALLGGLLSGALSDYTGRKPVILLANIVFILGSLLQAACHSVDIMVTGRFVVGLGVGLASCIVPLYIGELAPTKTRGRLVTINAVVVTLGQVIAYGIGASFQNVSNGWRWIVGLGALPAIIQLLSLGFLPESPRILLLRSNVHSAHQILSKIYPLATPHQIDQKVDIMRRAVKQSKEINDRTTFGERIRSLILIGANRRALIIGCALQISQQFCGFNTLMYYSATLFAILGFKNATAVGMIVAFVNFLFTLVALKIVDPLGRRMTMLTTLPVMVVSLILVAFFLHILTSQTGGILVEGSDYPITTSLCVLLSMLVYVASYATGLGNIPWQQGELFRLEVRGIGTSISTATCWTGNLIIAGTFLSLMNAITPAGAFGLYAFFCMMSWIFCYFFYPETSGLSLEEVSIVFENDFGVLKSRQIRKDKLEKSKMLEVDRLINE</sequence>
<feature type="transmembrane region" description="Helical" evidence="11">
    <location>
        <begin position="404"/>
        <end position="427"/>
    </location>
</feature>
<feature type="transmembrane region" description="Helical" evidence="11">
    <location>
        <begin position="510"/>
        <end position="531"/>
    </location>
</feature>
<feature type="region of interest" description="Disordered" evidence="10">
    <location>
        <begin position="1"/>
        <end position="28"/>
    </location>
</feature>
<evidence type="ECO:0000256" key="7">
    <source>
        <dbReference type="ARBA" id="ARBA00023136"/>
    </source>
</evidence>
<feature type="transmembrane region" description="Helical" evidence="11">
    <location>
        <begin position="439"/>
        <end position="459"/>
    </location>
</feature>
<dbReference type="InterPro" id="IPR005828">
    <property type="entry name" value="MFS_sugar_transport-like"/>
</dbReference>
<keyword evidence="4" id="KW-1003">Cell membrane</keyword>
<dbReference type="AlphaFoldDB" id="A0AAX4JYG8"/>
<dbReference type="PROSITE" id="PS50850">
    <property type="entry name" value="MFS"/>
    <property type="match status" value="1"/>
</dbReference>
<evidence type="ECO:0000256" key="1">
    <source>
        <dbReference type="ARBA" id="ARBA00004651"/>
    </source>
</evidence>
<feature type="transmembrane region" description="Helical" evidence="11">
    <location>
        <begin position="217"/>
        <end position="239"/>
    </location>
</feature>
<name>A0AAX4JYG8_9TREE</name>
<comment type="similarity">
    <text evidence="2 9">Belongs to the major facilitator superfamily. Sugar transporter (TC 2.A.1.1) family.</text>
</comment>
<dbReference type="RefSeq" id="XP_066076373.1">
    <property type="nucleotide sequence ID" value="XM_066220276.1"/>
</dbReference>
<proteinExistence type="inferred from homology"/>
<keyword evidence="6 11" id="KW-1133">Transmembrane helix</keyword>
<evidence type="ECO:0000256" key="6">
    <source>
        <dbReference type="ARBA" id="ARBA00022989"/>
    </source>
</evidence>
<dbReference type="PROSITE" id="PS00217">
    <property type="entry name" value="SUGAR_TRANSPORT_2"/>
    <property type="match status" value="1"/>
</dbReference>
<evidence type="ECO:0000256" key="9">
    <source>
        <dbReference type="RuleBase" id="RU003346"/>
    </source>
</evidence>
<dbReference type="SUPFAM" id="SSF103473">
    <property type="entry name" value="MFS general substrate transporter"/>
    <property type="match status" value="1"/>
</dbReference>
<evidence type="ECO:0000256" key="5">
    <source>
        <dbReference type="ARBA" id="ARBA00022692"/>
    </source>
</evidence>
<evidence type="ECO:0000313" key="13">
    <source>
        <dbReference type="EMBL" id="WWC89610.1"/>
    </source>
</evidence>
<evidence type="ECO:0000259" key="12">
    <source>
        <dbReference type="PROSITE" id="PS50850"/>
    </source>
</evidence>
<feature type="compositionally biased region" description="Polar residues" evidence="10">
    <location>
        <begin position="1"/>
        <end position="17"/>
    </location>
</feature>
<dbReference type="InterPro" id="IPR036259">
    <property type="entry name" value="MFS_trans_sf"/>
</dbReference>
<evidence type="ECO:0000256" key="4">
    <source>
        <dbReference type="ARBA" id="ARBA00022475"/>
    </source>
</evidence>
<dbReference type="EMBL" id="CP144102">
    <property type="protein sequence ID" value="WWC89610.1"/>
    <property type="molecule type" value="Genomic_DNA"/>
</dbReference>
<feature type="transmembrane region" description="Helical" evidence="11">
    <location>
        <begin position="245"/>
        <end position="267"/>
    </location>
</feature>
<dbReference type="GO" id="GO:0005886">
    <property type="term" value="C:plasma membrane"/>
    <property type="evidence" value="ECO:0007669"/>
    <property type="project" value="UniProtKB-SubCell"/>
</dbReference>
<feature type="transmembrane region" description="Helical" evidence="11">
    <location>
        <begin position="87"/>
        <end position="116"/>
    </location>
</feature>
<feature type="domain" description="Major facilitator superfamily (MFS) profile" evidence="12">
    <location>
        <begin position="91"/>
        <end position="535"/>
    </location>
</feature>
<evidence type="ECO:0000256" key="8">
    <source>
        <dbReference type="ARBA" id="ARBA00049119"/>
    </source>
</evidence>
<dbReference type="InterPro" id="IPR005829">
    <property type="entry name" value="Sugar_transporter_CS"/>
</dbReference>
<dbReference type="PANTHER" id="PTHR48020">
    <property type="entry name" value="PROTON MYO-INOSITOL COTRANSPORTER"/>
    <property type="match status" value="1"/>
</dbReference>
<dbReference type="InterPro" id="IPR020846">
    <property type="entry name" value="MFS_dom"/>
</dbReference>
<feature type="transmembrane region" description="Helical" evidence="11">
    <location>
        <begin position="158"/>
        <end position="176"/>
    </location>
</feature>
<dbReference type="InterPro" id="IPR050814">
    <property type="entry name" value="Myo-inositol_Transporter"/>
</dbReference>
<dbReference type="Proteomes" id="UP001355207">
    <property type="component" value="Chromosome 5"/>
</dbReference>
<dbReference type="NCBIfam" id="TIGR00879">
    <property type="entry name" value="SP"/>
    <property type="match status" value="1"/>
</dbReference>
<evidence type="ECO:0000256" key="3">
    <source>
        <dbReference type="ARBA" id="ARBA00022448"/>
    </source>
</evidence>